<dbReference type="CDD" id="cd13647">
    <property type="entry name" value="PBP2_PBGD_2"/>
    <property type="match status" value="1"/>
</dbReference>
<feature type="domain" description="Porphobilinogen deaminase N-terminal" evidence="10">
    <location>
        <begin position="62"/>
        <end position="326"/>
    </location>
</feature>
<dbReference type="FunFam" id="3.30.160.40:FF:000005">
    <property type="entry name" value="Porphobilinogen deaminase"/>
    <property type="match status" value="1"/>
</dbReference>
<sequence>MHLLSFLSFIIWFIHCTAKRHEYSIKKYFLNSHNFCKIKPDPFRKDTLKKRLYSSDGIKDEIIIGTRDSPLALKQSEKVRKKIMSYFKKMNKNINVTFKYIKTTGDNILDSKSVGLYGGKGIFTKELDEQLINGNVDLCVHSLKDVPILLPNNIELSCFLKRDTINDAFLSIKYKSINDMNTVKSVSKTEDIHHINKKDSDHNNDTLCTIGTSSLRRRSQIKNRYKNIYVNNIRGNINTRIEKLYNGEVDALIIAMCGIERLIKKANLKHLLKNKEQKNICQPFLLKCNNKKCIDLCHVNIQKLNKNLIYPALGQGIIAVTSHKKNYFISSLLKNINNKKSEMMAQIERSFLYHIDGNCMMPIGGYTNMRNEDIYLHVIINDIHGYNKYQVTQKDTLYNYKEIGPNAAIKMKEIIGTEQFNKIKAEAELHLLNNK</sequence>
<feature type="chain" id="PRO_5001535865" description="hydroxymethylbilane synthase" evidence="9">
    <location>
        <begin position="19"/>
        <end position="435"/>
    </location>
</feature>
<keyword evidence="6" id="KW-0627">Porphyrin biosynthesis</keyword>
<comment type="pathway">
    <text evidence="2">Porphyrin-containing compound metabolism; protoporphyrin-IX biosynthesis; coproporphyrinogen-III from 5-aminolevulinate: step 2/4.</text>
</comment>
<evidence type="ECO:0000256" key="9">
    <source>
        <dbReference type="SAM" id="SignalP"/>
    </source>
</evidence>
<evidence type="ECO:0000256" key="1">
    <source>
        <dbReference type="ARBA" id="ARBA00002869"/>
    </source>
</evidence>
<evidence type="ECO:0000256" key="6">
    <source>
        <dbReference type="ARBA" id="ARBA00023244"/>
    </source>
</evidence>
<dbReference type="SMR" id="A0A024V5H6"/>
<dbReference type="AlphaFoldDB" id="A0A024V5H6"/>
<dbReference type="Proteomes" id="UP000030690">
    <property type="component" value="Unassembled WGS sequence"/>
</dbReference>
<evidence type="ECO:0000256" key="8">
    <source>
        <dbReference type="ARBA" id="ARBA00048169"/>
    </source>
</evidence>
<gene>
    <name evidence="12" type="ORF">PFFVO_03354</name>
</gene>
<dbReference type="GO" id="GO:0005737">
    <property type="term" value="C:cytoplasm"/>
    <property type="evidence" value="ECO:0007669"/>
    <property type="project" value="TreeGrafter"/>
</dbReference>
<dbReference type="Gene3D" id="3.30.160.40">
    <property type="entry name" value="Porphobilinogen deaminase, C-terminal domain"/>
    <property type="match status" value="1"/>
</dbReference>
<feature type="signal peptide" evidence="9">
    <location>
        <begin position="1"/>
        <end position="18"/>
    </location>
</feature>
<reference evidence="12 13" key="1">
    <citation type="submission" date="2013-02" db="EMBL/GenBank/DDBJ databases">
        <title>The Genome Annotation of Plasmodium falciparum Vietnam Oak-Knoll (FVO).</title>
        <authorList>
            <consortium name="The Broad Institute Genome Sequencing Platform"/>
            <consortium name="The Broad Institute Genome Sequencing Center for Infectious Disease"/>
            <person name="Neafsey D."/>
            <person name="Hoffman S."/>
            <person name="Volkman S."/>
            <person name="Rosenthal P."/>
            <person name="Walker B."/>
            <person name="Young S.K."/>
            <person name="Zeng Q."/>
            <person name="Gargeya S."/>
            <person name="Fitzgerald M."/>
            <person name="Haas B."/>
            <person name="Abouelleil A."/>
            <person name="Allen A.W."/>
            <person name="Alvarado L."/>
            <person name="Arachchi H.M."/>
            <person name="Berlin A.M."/>
            <person name="Chapman S.B."/>
            <person name="Gainer-Dewar J."/>
            <person name="Goldberg J."/>
            <person name="Griggs A."/>
            <person name="Gujja S."/>
            <person name="Hansen M."/>
            <person name="Howarth C."/>
            <person name="Imamovic A."/>
            <person name="Ireland A."/>
            <person name="Larimer J."/>
            <person name="McCowan C."/>
            <person name="Murphy C."/>
            <person name="Pearson M."/>
            <person name="Poon T.W."/>
            <person name="Priest M."/>
            <person name="Roberts A."/>
            <person name="Saif S."/>
            <person name="Shea T."/>
            <person name="Sisk P."/>
            <person name="Sykes S."/>
            <person name="Wortman J."/>
            <person name="Nusbaum C."/>
            <person name="Birren B."/>
        </authorList>
    </citation>
    <scope>NUCLEOTIDE SEQUENCE [LARGE SCALE GENOMIC DNA]</scope>
    <source>
        <strain evidence="13">Vietnam Oak-Knoll (FVO)</strain>
    </source>
</reference>
<dbReference type="Gene3D" id="3.40.190.10">
    <property type="entry name" value="Periplasmic binding protein-like II"/>
    <property type="match status" value="2"/>
</dbReference>
<dbReference type="Pfam" id="PF03900">
    <property type="entry name" value="Porphobil_deamC"/>
    <property type="match status" value="1"/>
</dbReference>
<evidence type="ECO:0000313" key="12">
    <source>
        <dbReference type="EMBL" id="ETW17704.1"/>
    </source>
</evidence>
<reference evidence="12 13" key="2">
    <citation type="submission" date="2013-02" db="EMBL/GenBank/DDBJ databases">
        <title>The Genome Sequence of Plasmodium falciparum Vietnam Oak-Knoll (FVO).</title>
        <authorList>
            <consortium name="The Broad Institute Genome Sequencing Platform"/>
            <consortium name="The Broad Institute Genome Sequencing Center for Infectious Disease"/>
            <person name="Neafsey D."/>
            <person name="Cheeseman I."/>
            <person name="Volkman S."/>
            <person name="Adams J."/>
            <person name="Walker B."/>
            <person name="Young S.K."/>
            <person name="Zeng Q."/>
            <person name="Gargeya S."/>
            <person name="Fitzgerald M."/>
            <person name="Haas B."/>
            <person name="Abouelleil A."/>
            <person name="Alvarado L."/>
            <person name="Arachchi H.M."/>
            <person name="Berlin A.M."/>
            <person name="Chapman S.B."/>
            <person name="Dewar J."/>
            <person name="Goldberg J."/>
            <person name="Griggs A."/>
            <person name="Gujja S."/>
            <person name="Hansen M."/>
            <person name="Howarth C."/>
            <person name="Imamovic A."/>
            <person name="Larimer J."/>
            <person name="McCowan C."/>
            <person name="Murphy C."/>
            <person name="Neiman D."/>
            <person name="Pearson M."/>
            <person name="Priest M."/>
            <person name="Roberts A."/>
            <person name="Saif S."/>
            <person name="Shea T."/>
            <person name="Sisk P."/>
            <person name="Sykes S."/>
            <person name="Wortman J."/>
            <person name="Nusbaum C."/>
            <person name="Birren B."/>
        </authorList>
    </citation>
    <scope>NUCLEOTIDE SEQUENCE [LARGE SCALE GENOMIC DNA]</scope>
    <source>
        <strain evidence="13">Vietnam Oak-Knoll (FVO)</strain>
    </source>
</reference>
<comment type="function">
    <text evidence="1">Tetrapolymerization of the monopyrrole PBG into the hydroxymethylbilane pre-uroporphyrinogen in several discrete steps.</text>
</comment>
<dbReference type="InterPro" id="IPR036803">
    <property type="entry name" value="Porphobilinogen_deaminase_C_sf"/>
</dbReference>
<comment type="catalytic activity">
    <reaction evidence="8">
        <text>4 porphobilinogen + H2O = hydroxymethylbilane + 4 NH4(+)</text>
        <dbReference type="Rhea" id="RHEA:13185"/>
        <dbReference type="ChEBI" id="CHEBI:15377"/>
        <dbReference type="ChEBI" id="CHEBI:28938"/>
        <dbReference type="ChEBI" id="CHEBI:57845"/>
        <dbReference type="ChEBI" id="CHEBI:58126"/>
        <dbReference type="EC" id="2.5.1.61"/>
    </reaction>
</comment>
<dbReference type="PANTHER" id="PTHR11557:SF0">
    <property type="entry name" value="PORPHOBILINOGEN DEAMINASE"/>
    <property type="match status" value="1"/>
</dbReference>
<evidence type="ECO:0000256" key="3">
    <source>
        <dbReference type="ARBA" id="ARBA00005638"/>
    </source>
</evidence>
<dbReference type="EC" id="2.5.1.61" evidence="4"/>
<proteinExistence type="inferred from homology"/>
<dbReference type="EMBL" id="KI925116">
    <property type="protein sequence ID" value="ETW17704.1"/>
    <property type="molecule type" value="Genomic_DNA"/>
</dbReference>
<name>A0A024V5H6_PLAFA</name>
<evidence type="ECO:0000259" key="11">
    <source>
        <dbReference type="Pfam" id="PF03900"/>
    </source>
</evidence>
<evidence type="ECO:0000256" key="2">
    <source>
        <dbReference type="ARBA" id="ARBA00004735"/>
    </source>
</evidence>
<keyword evidence="5" id="KW-0808">Transferase</keyword>
<evidence type="ECO:0000256" key="7">
    <source>
        <dbReference type="ARBA" id="ARBA00030685"/>
    </source>
</evidence>
<evidence type="ECO:0000256" key="5">
    <source>
        <dbReference type="ARBA" id="ARBA00022679"/>
    </source>
</evidence>
<dbReference type="PRINTS" id="PR00151">
    <property type="entry name" value="PORPHBDMNASE"/>
</dbReference>
<dbReference type="Pfam" id="PF01379">
    <property type="entry name" value="Porphobil_deam"/>
    <property type="match status" value="1"/>
</dbReference>
<keyword evidence="9" id="KW-0732">Signal</keyword>
<feature type="domain" description="Porphobilinogen deaminase C-terminal" evidence="11">
    <location>
        <begin position="346"/>
        <end position="412"/>
    </location>
</feature>
<organism evidence="12 13">
    <name type="scientific">Plasmodium falciparum Vietnam Oak-Knoll</name>
    <name type="common">FVO</name>
    <dbReference type="NCBI Taxonomy" id="1036723"/>
    <lineage>
        <taxon>Eukaryota</taxon>
        <taxon>Sar</taxon>
        <taxon>Alveolata</taxon>
        <taxon>Apicomplexa</taxon>
        <taxon>Aconoidasida</taxon>
        <taxon>Haemosporida</taxon>
        <taxon>Plasmodiidae</taxon>
        <taxon>Plasmodium</taxon>
        <taxon>Plasmodium (Laverania)</taxon>
    </lineage>
</organism>
<dbReference type="InterPro" id="IPR000860">
    <property type="entry name" value="HemC"/>
</dbReference>
<evidence type="ECO:0000313" key="13">
    <source>
        <dbReference type="Proteomes" id="UP000030690"/>
    </source>
</evidence>
<dbReference type="SUPFAM" id="SSF54782">
    <property type="entry name" value="Porphobilinogen deaminase (hydroxymethylbilane synthase), C-terminal domain"/>
    <property type="match status" value="1"/>
</dbReference>
<dbReference type="InterPro" id="IPR022417">
    <property type="entry name" value="Porphobilin_deaminase_N"/>
</dbReference>
<dbReference type="InterPro" id="IPR022418">
    <property type="entry name" value="Porphobilinogen_deaminase_C"/>
</dbReference>
<comment type="similarity">
    <text evidence="3">Belongs to the HMBS family.</text>
</comment>
<dbReference type="SUPFAM" id="SSF53850">
    <property type="entry name" value="Periplasmic binding protein-like II"/>
    <property type="match status" value="1"/>
</dbReference>
<protein>
    <recommendedName>
        <fullName evidence="4">hydroxymethylbilane synthase</fullName>
        <ecNumber evidence="4">2.5.1.61</ecNumber>
    </recommendedName>
    <alternativeName>
        <fullName evidence="7">Pre-uroporphyrinogen synthase</fullName>
    </alternativeName>
</protein>
<dbReference type="OrthoDB" id="564646at2759"/>
<dbReference type="GO" id="GO:0004418">
    <property type="term" value="F:hydroxymethylbilane synthase activity"/>
    <property type="evidence" value="ECO:0007669"/>
    <property type="project" value="UniProtKB-EC"/>
</dbReference>
<dbReference type="PANTHER" id="PTHR11557">
    <property type="entry name" value="PORPHOBILINOGEN DEAMINASE"/>
    <property type="match status" value="1"/>
</dbReference>
<evidence type="ECO:0000256" key="4">
    <source>
        <dbReference type="ARBA" id="ARBA00012655"/>
    </source>
</evidence>
<dbReference type="GO" id="GO:0006783">
    <property type="term" value="P:heme biosynthetic process"/>
    <property type="evidence" value="ECO:0007669"/>
    <property type="project" value="TreeGrafter"/>
</dbReference>
<accession>A0A024V5H6</accession>
<dbReference type="FunFam" id="3.40.190.10:FF:000086">
    <property type="entry name" value="Probable porphobilinogen deaminase"/>
    <property type="match status" value="1"/>
</dbReference>
<evidence type="ECO:0000259" key="10">
    <source>
        <dbReference type="Pfam" id="PF01379"/>
    </source>
</evidence>